<dbReference type="EMBL" id="CP060719">
    <property type="protein sequence ID" value="QNN68947.1"/>
    <property type="molecule type" value="Genomic_DNA"/>
</dbReference>
<dbReference type="PROSITE" id="PS51257">
    <property type="entry name" value="PROKAR_LIPOPROTEIN"/>
    <property type="match status" value="1"/>
</dbReference>
<dbReference type="AlphaFoldDB" id="A0A7G9SM72"/>
<evidence type="ECO:0008006" key="4">
    <source>
        <dbReference type="Google" id="ProtNLM"/>
    </source>
</evidence>
<evidence type="ECO:0000313" key="3">
    <source>
        <dbReference type="Proteomes" id="UP000515804"/>
    </source>
</evidence>
<accession>A0A7G9SM72</accession>
<organism evidence="2 3">
    <name type="scientific">Thermomonas carbonis</name>
    <dbReference type="NCBI Taxonomy" id="1463158"/>
    <lineage>
        <taxon>Bacteria</taxon>
        <taxon>Pseudomonadati</taxon>
        <taxon>Pseudomonadota</taxon>
        <taxon>Gammaproteobacteria</taxon>
        <taxon>Lysobacterales</taxon>
        <taxon>Lysobacteraceae</taxon>
        <taxon>Thermomonas</taxon>
    </lineage>
</organism>
<evidence type="ECO:0000313" key="2">
    <source>
        <dbReference type="EMBL" id="QNN68947.1"/>
    </source>
</evidence>
<keyword evidence="1" id="KW-0732">Signal</keyword>
<proteinExistence type="predicted"/>
<evidence type="ECO:0000256" key="1">
    <source>
        <dbReference type="SAM" id="SignalP"/>
    </source>
</evidence>
<protein>
    <recommendedName>
        <fullName evidence="4">Lipoprotein</fullName>
    </recommendedName>
</protein>
<reference evidence="2 3" key="1">
    <citation type="submission" date="2020-08" db="EMBL/GenBank/DDBJ databases">
        <title>Genome sequence of Thermomonas carbonis KCTC 42013T.</title>
        <authorList>
            <person name="Hyun D.-W."/>
            <person name="Bae J.-W."/>
        </authorList>
    </citation>
    <scope>NUCLEOTIDE SEQUENCE [LARGE SCALE GENOMIC DNA]</scope>
    <source>
        <strain evidence="2 3">KCTC 42013</strain>
    </source>
</reference>
<dbReference type="KEGG" id="tcn:H9L16_09425"/>
<sequence>MKFTIASLSLLLAACTPSQPPAEPAPPVEAVAPVAPVTPAPPAAEAPAAKRVAGQENADPLQIFRAFGTEPFWNVNVENTKLTYTTPEDQTGVVMEGTRRALADGVEIAGQHDGKAFVVTISSGTCSDGMSDNTYSLESTFRFGEVDYKGCGEAAK</sequence>
<keyword evidence="3" id="KW-1185">Reference proteome</keyword>
<dbReference type="Proteomes" id="UP000515804">
    <property type="component" value="Chromosome"/>
</dbReference>
<name>A0A7G9SM72_9GAMM</name>
<feature type="signal peptide" evidence="1">
    <location>
        <begin position="1"/>
        <end position="22"/>
    </location>
</feature>
<gene>
    <name evidence="2" type="ORF">H9L16_09425</name>
</gene>
<feature type="chain" id="PRO_5028852864" description="Lipoprotein" evidence="1">
    <location>
        <begin position="23"/>
        <end position="156"/>
    </location>
</feature>
<dbReference type="RefSeq" id="WP_187551470.1">
    <property type="nucleotide sequence ID" value="NZ_BMZL01000002.1"/>
</dbReference>